<accession>A0A7X5YKX8</accession>
<keyword evidence="2" id="KW-1185">Reference proteome</keyword>
<name>A0A7X5YKX8_9CAUL</name>
<dbReference type="RefSeq" id="WP_168047604.1">
    <property type="nucleotide sequence ID" value="NZ_JAATJM010000002.1"/>
</dbReference>
<dbReference type="Proteomes" id="UP000587415">
    <property type="component" value="Unassembled WGS sequence"/>
</dbReference>
<sequence length="158" mass="17227">MSSDIGLWDWAVRAYAFEGVSEACLHLQDAAGQNVPLLLWAAWTARTGRAPDEDAIEAACDIARAWQDAAIAPLRAVRRTLKGRNPDLEDADREAVRAQVKAVELEAERRLLMALEALSPPAGLTPRPVQDALVTVARQWSAMTPRPGLVQLAERLPA</sequence>
<comment type="caution">
    <text evidence="1">The sequence shown here is derived from an EMBL/GenBank/DDBJ whole genome shotgun (WGS) entry which is preliminary data.</text>
</comment>
<gene>
    <name evidence="1" type="ORF">GGQ87_002127</name>
</gene>
<dbReference type="AlphaFoldDB" id="A0A7X5YKX8"/>
<protein>
    <submittedName>
        <fullName evidence="1">Uncharacterized protein (TIGR02444 family)</fullName>
    </submittedName>
</protein>
<dbReference type="Pfam" id="PF09523">
    <property type="entry name" value="DUF2390"/>
    <property type="match status" value="1"/>
</dbReference>
<dbReference type="InterPro" id="IPR012659">
    <property type="entry name" value="CHP02444"/>
</dbReference>
<dbReference type="NCBIfam" id="TIGR02444">
    <property type="entry name" value="TIGR02444 family protein"/>
    <property type="match status" value="1"/>
</dbReference>
<proteinExistence type="predicted"/>
<evidence type="ECO:0000313" key="2">
    <source>
        <dbReference type="Proteomes" id="UP000587415"/>
    </source>
</evidence>
<organism evidence="1 2">
    <name type="scientific">Brevundimonas alba</name>
    <dbReference type="NCBI Taxonomy" id="74314"/>
    <lineage>
        <taxon>Bacteria</taxon>
        <taxon>Pseudomonadati</taxon>
        <taxon>Pseudomonadota</taxon>
        <taxon>Alphaproteobacteria</taxon>
        <taxon>Caulobacterales</taxon>
        <taxon>Caulobacteraceae</taxon>
        <taxon>Brevundimonas</taxon>
    </lineage>
</organism>
<dbReference type="EMBL" id="JAATJM010000002">
    <property type="protein sequence ID" value="NJC41832.1"/>
    <property type="molecule type" value="Genomic_DNA"/>
</dbReference>
<evidence type="ECO:0000313" key="1">
    <source>
        <dbReference type="EMBL" id="NJC41832.1"/>
    </source>
</evidence>
<reference evidence="1 2" key="1">
    <citation type="submission" date="2020-03" db="EMBL/GenBank/DDBJ databases">
        <title>Genomic Encyclopedia of Type Strains, Phase IV (KMG-IV): sequencing the most valuable type-strain genomes for metagenomic binning, comparative biology and taxonomic classification.</title>
        <authorList>
            <person name="Goeker M."/>
        </authorList>
    </citation>
    <scope>NUCLEOTIDE SEQUENCE [LARGE SCALE GENOMIC DNA]</scope>
    <source>
        <strain evidence="1 2">DSM 4736</strain>
    </source>
</reference>